<dbReference type="PANTHER" id="PTHR12544:SF29">
    <property type="entry name" value="GLUTAMINASE"/>
    <property type="match status" value="1"/>
</dbReference>
<dbReference type="PANTHER" id="PTHR12544">
    <property type="entry name" value="GLUTAMINASE"/>
    <property type="match status" value="1"/>
</dbReference>
<comment type="similarity">
    <text evidence="1">Belongs to the glutaminase family.</text>
</comment>
<dbReference type="SUPFAM" id="SSF56601">
    <property type="entry name" value="beta-lactamase/transpeptidase-like"/>
    <property type="match status" value="1"/>
</dbReference>
<comment type="caution">
    <text evidence="6">The sequence shown here is derived from an EMBL/GenBank/DDBJ whole genome shotgun (WGS) entry which is preliminary data.</text>
</comment>
<evidence type="ECO:0000313" key="6">
    <source>
        <dbReference type="EMBL" id="KAH7304714.1"/>
    </source>
</evidence>
<dbReference type="OrthoDB" id="9995210at2759"/>
<dbReference type="FunFam" id="3.40.710.10:FF:000005">
    <property type="entry name" value="Glutaminase"/>
    <property type="match status" value="1"/>
</dbReference>
<comment type="subunit">
    <text evidence="2">Homotetramer.</text>
</comment>
<dbReference type="Proteomes" id="UP000813444">
    <property type="component" value="Unassembled WGS sequence"/>
</dbReference>
<dbReference type="GO" id="GO:0006543">
    <property type="term" value="P:L-glutamine catabolic process"/>
    <property type="evidence" value="ECO:0007669"/>
    <property type="project" value="TreeGrafter"/>
</dbReference>
<evidence type="ECO:0000256" key="4">
    <source>
        <dbReference type="ARBA" id="ARBA00022801"/>
    </source>
</evidence>
<gene>
    <name evidence="6" type="ORF">B0I35DRAFT_444792</name>
</gene>
<dbReference type="GO" id="GO:0004359">
    <property type="term" value="F:glutaminase activity"/>
    <property type="evidence" value="ECO:0007669"/>
    <property type="project" value="UniProtKB-EC"/>
</dbReference>
<proteinExistence type="inferred from homology"/>
<protein>
    <recommendedName>
        <fullName evidence="3">glutaminase</fullName>
        <ecNumber evidence="3">3.5.1.2</ecNumber>
    </recommendedName>
</protein>
<accession>A0A8K0WLL3</accession>
<evidence type="ECO:0000256" key="1">
    <source>
        <dbReference type="ARBA" id="ARBA00011076"/>
    </source>
</evidence>
<keyword evidence="7" id="KW-1185">Reference proteome</keyword>
<dbReference type="InterPro" id="IPR012338">
    <property type="entry name" value="Beta-lactam/transpept-like"/>
</dbReference>
<evidence type="ECO:0000256" key="3">
    <source>
        <dbReference type="ARBA" id="ARBA00012918"/>
    </source>
</evidence>
<comment type="catalytic activity">
    <reaction evidence="5">
        <text>L-glutamine + H2O = L-glutamate + NH4(+)</text>
        <dbReference type="Rhea" id="RHEA:15889"/>
        <dbReference type="ChEBI" id="CHEBI:15377"/>
        <dbReference type="ChEBI" id="CHEBI:28938"/>
        <dbReference type="ChEBI" id="CHEBI:29985"/>
        <dbReference type="ChEBI" id="CHEBI:58359"/>
        <dbReference type="EC" id="3.5.1.2"/>
    </reaction>
</comment>
<dbReference type="EC" id="3.5.1.2" evidence="3"/>
<name>A0A8K0WLL3_9HYPO</name>
<organism evidence="6 7">
    <name type="scientific">Stachybotrys elegans</name>
    <dbReference type="NCBI Taxonomy" id="80388"/>
    <lineage>
        <taxon>Eukaryota</taxon>
        <taxon>Fungi</taxon>
        <taxon>Dikarya</taxon>
        <taxon>Ascomycota</taxon>
        <taxon>Pezizomycotina</taxon>
        <taxon>Sordariomycetes</taxon>
        <taxon>Hypocreomycetidae</taxon>
        <taxon>Hypocreales</taxon>
        <taxon>Stachybotryaceae</taxon>
        <taxon>Stachybotrys</taxon>
    </lineage>
</organism>
<dbReference type="AlphaFoldDB" id="A0A8K0WLL3"/>
<dbReference type="NCBIfam" id="NF002134">
    <property type="entry name" value="PRK00971.1-4"/>
    <property type="match status" value="1"/>
</dbReference>
<dbReference type="Gene3D" id="3.40.710.10">
    <property type="entry name" value="DD-peptidase/beta-lactamase superfamily"/>
    <property type="match status" value="1"/>
</dbReference>
<keyword evidence="4" id="KW-0378">Hydrolase</keyword>
<dbReference type="GO" id="GO:0006537">
    <property type="term" value="P:glutamate biosynthetic process"/>
    <property type="evidence" value="ECO:0007669"/>
    <property type="project" value="TreeGrafter"/>
</dbReference>
<evidence type="ECO:0000256" key="2">
    <source>
        <dbReference type="ARBA" id="ARBA00011881"/>
    </source>
</evidence>
<dbReference type="Gene3D" id="3.30.750.24">
    <property type="entry name" value="STAS domain"/>
    <property type="match status" value="1"/>
</dbReference>
<dbReference type="EMBL" id="JAGPNK010000021">
    <property type="protein sequence ID" value="KAH7304714.1"/>
    <property type="molecule type" value="Genomic_DNA"/>
</dbReference>
<evidence type="ECO:0000256" key="5">
    <source>
        <dbReference type="ARBA" id="ARBA00049534"/>
    </source>
</evidence>
<dbReference type="InterPro" id="IPR036513">
    <property type="entry name" value="STAS_dom_sf"/>
</dbReference>
<dbReference type="Pfam" id="PF04960">
    <property type="entry name" value="Glutaminase"/>
    <property type="match status" value="1"/>
</dbReference>
<dbReference type="InterPro" id="IPR015868">
    <property type="entry name" value="Glutaminase"/>
</dbReference>
<dbReference type="NCBIfam" id="TIGR03814">
    <property type="entry name" value="Gln_ase"/>
    <property type="match status" value="1"/>
</dbReference>
<dbReference type="HAMAP" id="MF_00313">
    <property type="entry name" value="Glutaminase"/>
    <property type="match status" value="1"/>
</dbReference>
<sequence>MKSPIPDYLHVVLENARPIEDGKPASYIDTLARADTSRLAVALATVDGKLYSAGDDQVEFSIQSISKAFVYAIAIEDAGLEKVLEKIGVEPSGDAFNQLSLERGTHRPMNPMINAGAITAHSLVISPTATAEERTDRILKIFSRLAGRQLHVDEEVYEAELKDADRNMGIGYMLKAAGILTCDPREAVKGYIRQCSINVNVRDLAMMAATLSNAGVHPITGESIIPQWSVRQVLSVMTTCGMYDAAGDWVSNIGIPAKSGVAGGIIGALPGQVGIAAFSPRLDDRGNSVRAVAMCQQLSRDMGLHMMDVSQIASSTVRTAVATIVAGQSDPHNANCNREVVIFSLRGAVRFAGAERLTRAVARELGVPDPQDPGSGAYIDACAVVFSFRDVFSLNQVSQRIIREDIYRLIADGKNVIVIDPSGVLKSDPERQGPHPCIVKTEAEARDQIGGVGCQAVFKADNW</sequence>
<evidence type="ECO:0000313" key="7">
    <source>
        <dbReference type="Proteomes" id="UP000813444"/>
    </source>
</evidence>
<reference evidence="6" key="1">
    <citation type="journal article" date="2021" name="Nat. Commun.">
        <title>Genetic determinants of endophytism in the Arabidopsis root mycobiome.</title>
        <authorList>
            <person name="Mesny F."/>
            <person name="Miyauchi S."/>
            <person name="Thiergart T."/>
            <person name="Pickel B."/>
            <person name="Atanasova L."/>
            <person name="Karlsson M."/>
            <person name="Huettel B."/>
            <person name="Barry K.W."/>
            <person name="Haridas S."/>
            <person name="Chen C."/>
            <person name="Bauer D."/>
            <person name="Andreopoulos W."/>
            <person name="Pangilinan J."/>
            <person name="LaButti K."/>
            <person name="Riley R."/>
            <person name="Lipzen A."/>
            <person name="Clum A."/>
            <person name="Drula E."/>
            <person name="Henrissat B."/>
            <person name="Kohler A."/>
            <person name="Grigoriev I.V."/>
            <person name="Martin F.M."/>
            <person name="Hacquard S."/>
        </authorList>
    </citation>
    <scope>NUCLEOTIDE SEQUENCE</scope>
    <source>
        <strain evidence="6">MPI-CAGE-CH-0235</strain>
    </source>
</reference>